<protein>
    <submittedName>
        <fullName evidence="4">Uncharacterized protein</fullName>
    </submittedName>
</protein>
<dbReference type="Proteomes" id="UP001161017">
    <property type="component" value="Unassembled WGS sequence"/>
</dbReference>
<name>A0AA43QQK5_9LECA</name>
<gene>
    <name evidence="4" type="ORF">OHK93_007860</name>
</gene>
<dbReference type="EMBL" id="JAPUFD010000007">
    <property type="protein sequence ID" value="MDI1488585.1"/>
    <property type="molecule type" value="Genomic_DNA"/>
</dbReference>
<dbReference type="InterPro" id="IPR059095">
    <property type="entry name" value="Znf_C2H2_17_2nd"/>
</dbReference>
<keyword evidence="5" id="KW-1185">Reference proteome</keyword>
<feature type="domain" description="C2H2-domain containing protein first zinc finger" evidence="3">
    <location>
        <begin position="279"/>
        <end position="301"/>
    </location>
</feature>
<sequence length="457" mass="50876">MDPVLGLSDEFSSSSIGGFDYPLAHDANPGGTSPLYPTNSMGYSGTFPDGMSINETSGSHPMCSQTSSSGISTYTSTWSNQGSSPGFPGVSMPHVIPEAHLMSMTTPNFGSSLSPQSQEPYIATPSSMHPMEESYWSTNEPLSHEFPRTGSFPSHGAQGYMSFAPSVYTDQRFDFCSDNQTSFDTYHSTVRPRPSHHRATLPDVNAWQQASTQSYAMNQYAGLITPSRRSSEGESTSTARRHRHYQRKPNEDGLFHCPYETTENCKHAPEKLKCNYENAECSILKFSSTACLLRHEREAHGLHGHGEKPYLCLFRDCDRSQPTQGFPRQWNLRDHMKRVHNFVGSDNSEHGYPSPPASPNREEESEGLSRKKRSPEPLQGAKAKKVKAGTPTVARKGSQSIQSDRDELKRLQVQIERKYGNSDISRTSVLAEYQADVGRLHALLECIRRKETSRKGH</sequence>
<dbReference type="Pfam" id="PF26176">
    <property type="entry name" value="zf_C2H2_17_2"/>
    <property type="match status" value="1"/>
</dbReference>
<organism evidence="4 5">
    <name type="scientific">Ramalina farinacea</name>
    <dbReference type="NCBI Taxonomy" id="258253"/>
    <lineage>
        <taxon>Eukaryota</taxon>
        <taxon>Fungi</taxon>
        <taxon>Dikarya</taxon>
        <taxon>Ascomycota</taxon>
        <taxon>Pezizomycotina</taxon>
        <taxon>Lecanoromycetes</taxon>
        <taxon>OSLEUM clade</taxon>
        <taxon>Lecanoromycetidae</taxon>
        <taxon>Lecanorales</taxon>
        <taxon>Lecanorineae</taxon>
        <taxon>Ramalinaceae</taxon>
        <taxon>Ramalina</taxon>
    </lineage>
</organism>
<evidence type="ECO:0000259" key="2">
    <source>
        <dbReference type="Pfam" id="PF26176"/>
    </source>
</evidence>
<reference evidence="4" key="1">
    <citation type="journal article" date="2023" name="Genome Biol. Evol.">
        <title>First Whole Genome Sequence and Flow Cytometry Genome Size Data for the Lichen-Forming Fungus Ramalina farinacea (Ascomycota).</title>
        <authorList>
            <person name="Llewellyn T."/>
            <person name="Mian S."/>
            <person name="Hill R."/>
            <person name="Leitch I.J."/>
            <person name="Gaya E."/>
        </authorList>
    </citation>
    <scope>NUCLEOTIDE SEQUENCE</scope>
    <source>
        <strain evidence="4">LIQ254RAFAR</strain>
    </source>
</reference>
<accession>A0AA43QQK5</accession>
<feature type="region of interest" description="Disordered" evidence="1">
    <location>
        <begin position="226"/>
        <end position="247"/>
    </location>
</feature>
<evidence type="ECO:0000313" key="4">
    <source>
        <dbReference type="EMBL" id="MDI1488585.1"/>
    </source>
</evidence>
<dbReference type="InterPro" id="IPR059009">
    <property type="entry name" value="Znf_C2H2_17_1st"/>
</dbReference>
<dbReference type="AlphaFoldDB" id="A0AA43QQK5"/>
<feature type="domain" description="C2H2-domain containing protein second zinc finger" evidence="2">
    <location>
        <begin position="309"/>
        <end position="340"/>
    </location>
</feature>
<evidence type="ECO:0000313" key="5">
    <source>
        <dbReference type="Proteomes" id="UP001161017"/>
    </source>
</evidence>
<comment type="caution">
    <text evidence="4">The sequence shown here is derived from an EMBL/GenBank/DDBJ whole genome shotgun (WGS) entry which is preliminary data.</text>
</comment>
<evidence type="ECO:0000256" key="1">
    <source>
        <dbReference type="SAM" id="MobiDB-lite"/>
    </source>
</evidence>
<evidence type="ECO:0000259" key="3">
    <source>
        <dbReference type="Pfam" id="PF26177"/>
    </source>
</evidence>
<dbReference type="Pfam" id="PF26177">
    <property type="entry name" value="zf_C2H2_17_1st"/>
    <property type="match status" value="1"/>
</dbReference>
<feature type="region of interest" description="Disordered" evidence="1">
    <location>
        <begin position="343"/>
        <end position="405"/>
    </location>
</feature>
<proteinExistence type="predicted"/>
<dbReference type="Gene3D" id="3.30.160.60">
    <property type="entry name" value="Classic Zinc Finger"/>
    <property type="match status" value="1"/>
</dbReference>